<proteinExistence type="predicted"/>
<dbReference type="STRING" id="1437059.A6A05_04550"/>
<evidence type="ECO:0008006" key="3">
    <source>
        <dbReference type="Google" id="ProtNLM"/>
    </source>
</evidence>
<name>A0A178MC10_9PROT</name>
<dbReference type="EMBL" id="LWQU01000185">
    <property type="protein sequence ID" value="OAN45394.1"/>
    <property type="molecule type" value="Genomic_DNA"/>
</dbReference>
<evidence type="ECO:0000313" key="1">
    <source>
        <dbReference type="EMBL" id="OAN45394.1"/>
    </source>
</evidence>
<sequence length="186" mass="20420">MLIGLDLDNTLIGYDQAFLAVAAEMGLVATDFTGTKADIRAALRARPGGETDWQRLQGQVYGPRIDLAEAMPGSCDFIVRARALGHDLVIVSHKTRTGHFDPTGTDLRQAALGWLERQGYFSRLGFARDDIHFEDDRAAKLARIRALAPAIFIDDLAELLDDPDFPAATRAILLDDWAKVSARVLT</sequence>
<protein>
    <recommendedName>
        <fullName evidence="3">Nucleotidase</fullName>
    </recommendedName>
</protein>
<organism evidence="1 2">
    <name type="scientific">Magnetospirillum moscoviense</name>
    <dbReference type="NCBI Taxonomy" id="1437059"/>
    <lineage>
        <taxon>Bacteria</taxon>
        <taxon>Pseudomonadati</taxon>
        <taxon>Pseudomonadota</taxon>
        <taxon>Alphaproteobacteria</taxon>
        <taxon>Rhodospirillales</taxon>
        <taxon>Rhodospirillaceae</taxon>
        <taxon>Magnetospirillum</taxon>
    </lineage>
</organism>
<dbReference type="OrthoDB" id="573782at2"/>
<gene>
    <name evidence="1" type="ORF">A6A05_04550</name>
</gene>
<accession>A0A178MC10</accession>
<dbReference type="Proteomes" id="UP000078543">
    <property type="component" value="Unassembled WGS sequence"/>
</dbReference>
<keyword evidence="2" id="KW-1185">Reference proteome</keyword>
<dbReference type="SUPFAM" id="SSF56784">
    <property type="entry name" value="HAD-like"/>
    <property type="match status" value="1"/>
</dbReference>
<evidence type="ECO:0000313" key="2">
    <source>
        <dbReference type="Proteomes" id="UP000078543"/>
    </source>
</evidence>
<reference evidence="1 2" key="1">
    <citation type="submission" date="2016-04" db="EMBL/GenBank/DDBJ databases">
        <title>Draft genome sequence of freshwater magnetotactic bacteria Magnetospirillum marisnigri SP-1 and Magnetospirillum moscoviense BB-1.</title>
        <authorList>
            <person name="Koziaeva V."/>
            <person name="Dziuba M.V."/>
            <person name="Ivanov T.M."/>
            <person name="Kuznetsov B."/>
            <person name="Grouzdev D.S."/>
        </authorList>
    </citation>
    <scope>NUCLEOTIDE SEQUENCE [LARGE SCALE GENOMIC DNA]</scope>
    <source>
        <strain evidence="1 2">BB-1</strain>
    </source>
</reference>
<comment type="caution">
    <text evidence="1">The sequence shown here is derived from an EMBL/GenBank/DDBJ whole genome shotgun (WGS) entry which is preliminary data.</text>
</comment>
<dbReference type="AlphaFoldDB" id="A0A178MC10"/>
<dbReference type="InterPro" id="IPR036412">
    <property type="entry name" value="HAD-like_sf"/>
</dbReference>
<dbReference type="RefSeq" id="WP_068504203.1">
    <property type="nucleotide sequence ID" value="NZ_LWQU01000185.1"/>
</dbReference>